<dbReference type="Proteomes" id="UP000016567">
    <property type="component" value="Unassembled WGS sequence"/>
</dbReference>
<dbReference type="InterPro" id="IPR010987">
    <property type="entry name" value="Glutathione-S-Trfase_C-like"/>
</dbReference>
<feature type="domain" description="GST N-terminal" evidence="1">
    <location>
        <begin position="1"/>
        <end position="81"/>
    </location>
</feature>
<feature type="domain" description="GST C-terminal" evidence="2">
    <location>
        <begin position="83"/>
        <end position="202"/>
    </location>
</feature>
<evidence type="ECO:0000313" key="4">
    <source>
        <dbReference type="Proteomes" id="UP000016567"/>
    </source>
</evidence>
<dbReference type="EMBL" id="BATL01000075">
    <property type="protein sequence ID" value="GAD77414.1"/>
    <property type="molecule type" value="Genomic_DNA"/>
</dbReference>
<dbReference type="Pfam" id="PF00043">
    <property type="entry name" value="GST_C"/>
    <property type="match status" value="1"/>
</dbReference>
<dbReference type="AlphaFoldDB" id="U3C7R2"/>
<dbReference type="SFLD" id="SFLDS00019">
    <property type="entry name" value="Glutathione_Transferase_(cytos"/>
    <property type="match status" value="1"/>
</dbReference>
<dbReference type="Pfam" id="PF13409">
    <property type="entry name" value="GST_N_2"/>
    <property type="match status" value="1"/>
</dbReference>
<dbReference type="SUPFAM" id="SSF52833">
    <property type="entry name" value="Thioredoxin-like"/>
    <property type="match status" value="1"/>
</dbReference>
<dbReference type="Gene3D" id="3.40.30.10">
    <property type="entry name" value="Glutaredoxin"/>
    <property type="match status" value="1"/>
</dbReference>
<organism evidence="3 4">
    <name type="scientific">Vibrio azureus NBRC 104587</name>
    <dbReference type="NCBI Taxonomy" id="1219077"/>
    <lineage>
        <taxon>Bacteria</taxon>
        <taxon>Pseudomonadati</taxon>
        <taxon>Pseudomonadota</taxon>
        <taxon>Gammaproteobacteria</taxon>
        <taxon>Vibrionales</taxon>
        <taxon>Vibrionaceae</taxon>
        <taxon>Vibrio</taxon>
    </lineage>
</organism>
<name>U3C7R2_9VIBR</name>
<evidence type="ECO:0000313" key="3">
    <source>
        <dbReference type="EMBL" id="GAD77414.1"/>
    </source>
</evidence>
<dbReference type="CDD" id="cd03056">
    <property type="entry name" value="GST_N_4"/>
    <property type="match status" value="1"/>
</dbReference>
<dbReference type="SUPFAM" id="SSF47616">
    <property type="entry name" value="GST C-terminal domain-like"/>
    <property type="match status" value="1"/>
</dbReference>
<dbReference type="OrthoDB" id="9797500at2"/>
<evidence type="ECO:0000259" key="2">
    <source>
        <dbReference type="PROSITE" id="PS50405"/>
    </source>
</evidence>
<dbReference type="PANTHER" id="PTHR44051">
    <property type="entry name" value="GLUTATHIONE S-TRANSFERASE-RELATED"/>
    <property type="match status" value="1"/>
</dbReference>
<dbReference type="SFLD" id="SFLDG01151">
    <property type="entry name" value="Main.2:_Nu-like"/>
    <property type="match status" value="1"/>
</dbReference>
<dbReference type="PROSITE" id="PS50405">
    <property type="entry name" value="GST_CTER"/>
    <property type="match status" value="1"/>
</dbReference>
<reference evidence="3 4" key="1">
    <citation type="submission" date="2013-09" db="EMBL/GenBank/DDBJ databases">
        <title>Whole genome shotgun sequence of Vibrio azureus NBRC 104587.</title>
        <authorList>
            <person name="Isaki S."/>
            <person name="Hosoyama A."/>
            <person name="Numata M."/>
            <person name="Hashimoto M."/>
            <person name="Hosoyama Y."/>
            <person name="Tsuchikane K."/>
            <person name="Noguchi M."/>
            <person name="Hirakata S."/>
            <person name="Ichikawa N."/>
            <person name="Ohji S."/>
            <person name="Yamazoe A."/>
            <person name="Fujita N."/>
        </authorList>
    </citation>
    <scope>NUCLEOTIDE SEQUENCE [LARGE SCALE GENOMIC DNA]</scope>
    <source>
        <strain evidence="3 4">NBRC 104587</strain>
    </source>
</reference>
<comment type="caution">
    <text evidence="3">The sequence shown here is derived from an EMBL/GenBank/DDBJ whole genome shotgun (WGS) entry which is preliminary data.</text>
</comment>
<dbReference type="InterPro" id="IPR036282">
    <property type="entry name" value="Glutathione-S-Trfase_C_sf"/>
</dbReference>
<gene>
    <name evidence="3" type="ORF">VAZ01S_075_00080</name>
</gene>
<sequence length="202" mass="23211">MLVYGDDQSGNCFKVKLLLSLLGVDHEWQHVNILNKETQSDEFLVLNPNGKIPTVVLDDNRVLCESNAILGYFAEGTEYLPTDRYEKAKVYEWLFFEQYSHEPYVAVARFIQKYLGMPEHRVEEYLSLQVGGNKALSIMDKQLSKSAYLVGEQFSIADIALYAYTHVAHEGGFDLEKYPNIQRWISEIQDFECYVGMCQPCA</sequence>
<accession>U3C7R2</accession>
<protein>
    <submittedName>
        <fullName evidence="3">Putative glutathione S-transferase</fullName>
    </submittedName>
</protein>
<dbReference type="RefSeq" id="WP_021711153.1">
    <property type="nucleotide sequence ID" value="NZ_BAOB01000371.1"/>
</dbReference>
<dbReference type="Gene3D" id="1.20.1050.10">
    <property type="match status" value="1"/>
</dbReference>
<dbReference type="PROSITE" id="PS50404">
    <property type="entry name" value="GST_NTER"/>
    <property type="match status" value="1"/>
</dbReference>
<dbReference type="InterPro" id="IPR004046">
    <property type="entry name" value="GST_C"/>
</dbReference>
<dbReference type="InterPro" id="IPR036249">
    <property type="entry name" value="Thioredoxin-like_sf"/>
</dbReference>
<dbReference type="InterPro" id="IPR004045">
    <property type="entry name" value="Glutathione_S-Trfase_N"/>
</dbReference>
<evidence type="ECO:0000259" key="1">
    <source>
        <dbReference type="PROSITE" id="PS50404"/>
    </source>
</evidence>
<dbReference type="PANTHER" id="PTHR44051:SF2">
    <property type="entry name" value="HYPOTHETICAL GLUTATHIONE S-TRANSFERASE LIKE PROTEIN"/>
    <property type="match status" value="1"/>
</dbReference>
<dbReference type="SFLD" id="SFLDG00358">
    <property type="entry name" value="Main_(cytGST)"/>
    <property type="match status" value="1"/>
</dbReference>
<proteinExistence type="predicted"/>
<dbReference type="eggNOG" id="COG0625">
    <property type="taxonomic scope" value="Bacteria"/>
</dbReference>
<dbReference type="InterPro" id="IPR040079">
    <property type="entry name" value="Glutathione_S-Trfase"/>
</dbReference>
<dbReference type="GO" id="GO:0016740">
    <property type="term" value="F:transferase activity"/>
    <property type="evidence" value="ECO:0007669"/>
    <property type="project" value="UniProtKB-KW"/>
</dbReference>
<keyword evidence="4" id="KW-1185">Reference proteome</keyword>
<keyword evidence="3" id="KW-0808">Transferase</keyword>
<dbReference type="STRING" id="1219077.VAZ01S_075_00080"/>